<sequence>MASERCEPSQSSDLVVYNGDKQDETKDYTMGLAMAHVSVQAQGIAASQLQLHTSISRSWHNNSSCTLRREFSRRELKRVSTPPTYRVGGCLQDIDILLQLLSHSHIL</sequence>
<gene>
    <name evidence="1" type="ORF">V7S43_005380</name>
</gene>
<accession>A0ABD3FT05</accession>
<keyword evidence="2" id="KW-1185">Reference proteome</keyword>
<dbReference type="AlphaFoldDB" id="A0ABD3FT05"/>
<protein>
    <submittedName>
        <fullName evidence="1">Uncharacterized protein</fullName>
    </submittedName>
</protein>
<comment type="caution">
    <text evidence="1">The sequence shown here is derived from an EMBL/GenBank/DDBJ whole genome shotgun (WGS) entry which is preliminary data.</text>
</comment>
<name>A0ABD3FT05_9STRA</name>
<reference evidence="1 2" key="1">
    <citation type="submission" date="2024-09" db="EMBL/GenBank/DDBJ databases">
        <title>Genome sequencing and assembly of Phytophthora oleae, isolate VK10A, causative agent of rot of olive drupes.</title>
        <authorList>
            <person name="Conti Taguali S."/>
            <person name="Riolo M."/>
            <person name="La Spada F."/>
            <person name="Cacciola S.O."/>
            <person name="Dionisio G."/>
        </authorList>
    </citation>
    <scope>NUCLEOTIDE SEQUENCE [LARGE SCALE GENOMIC DNA]</scope>
    <source>
        <strain evidence="1 2">VK10A</strain>
    </source>
</reference>
<proteinExistence type="predicted"/>
<organism evidence="1 2">
    <name type="scientific">Phytophthora oleae</name>
    <dbReference type="NCBI Taxonomy" id="2107226"/>
    <lineage>
        <taxon>Eukaryota</taxon>
        <taxon>Sar</taxon>
        <taxon>Stramenopiles</taxon>
        <taxon>Oomycota</taxon>
        <taxon>Peronosporomycetes</taxon>
        <taxon>Peronosporales</taxon>
        <taxon>Peronosporaceae</taxon>
        <taxon>Phytophthora</taxon>
    </lineage>
</organism>
<evidence type="ECO:0000313" key="1">
    <source>
        <dbReference type="EMBL" id="KAL3670008.1"/>
    </source>
</evidence>
<evidence type="ECO:0000313" key="2">
    <source>
        <dbReference type="Proteomes" id="UP001632037"/>
    </source>
</evidence>
<dbReference type="EMBL" id="JBIMZQ010000008">
    <property type="protein sequence ID" value="KAL3670008.1"/>
    <property type="molecule type" value="Genomic_DNA"/>
</dbReference>
<dbReference type="Proteomes" id="UP001632037">
    <property type="component" value="Unassembled WGS sequence"/>
</dbReference>